<proteinExistence type="predicted"/>
<protein>
    <submittedName>
        <fullName evidence="3">Protein NETWORKED 1B</fullName>
    </submittedName>
</protein>
<sequence>MHKIMEKNAVLENSLSTAKVELEGLREKSKGLEEICQLLKEEKSHLLSEKGTLVAKLENVERRLDCLEKKFTGLEEKYAGIEKEKEGMHFQMEELKKFIKDMEEKNYSLIIDCQKHVEASKLANKVIAELESENLEQQVEAEILLDEIERLRLGIYQVFRSLEIGSDFTSEDKVENEQTFVHHVLENIEAMKRTISKHEDDKQQLLVENSVLVTLLEQLESKGIEIESQKIYLEQEFKIEAEKLVEVKSEKDSLLKINRQLESDVIKSHQHTSVLDTEVGSLRVLQADLHKAYIALQEAHSHVLQENRSLLKKLSDFKEEKWLVDQENDVVLLELLATANQSVVFRNFGTEKIIELNLLLEDLHNQREVNSNLEKDMSMLRGKLEMQESENIILKDAVHRMEMELQGIRESNVEMEQEIFHGKETLIQKEAKLLDAKMKLEAAENLNSTLCKTVDRLEIDIQESMQMRENLEKEMYQLSEKNAVQNMEIESLHVVNANLVSEQSQLHEEMGEQKIREQNLSLELEEKEQRVHELIGVCQSLENESASKTSEIEWMKGKISSMETEIEGLKSQLYAYAPVVASLKDDVASLEHNALLHTKLTEAHGRELECLETTSQNRMEDRFPVPNEIQDLHQLQVRIKEVGKAMEEMNKSVLQERSNCNIKKAGSTADIEQLKPRRKSGRDKLYNDLNDSPKLQKIKTKSIEARNGMLMKDIPLDNVSDSTLRGVRKRGTVGGNDQMLELWETAEDGNHERTIGKSLKQEYKLTERDIVYDHFENLKRKTEPCPDIEVEKELGVDKLEISTRYTEPSREMSSRKILERLASDGQKLESLQTTVQNLRRKLEINRNTRKAKNVDFETVQEQLAEAEETVEQLVDINGQLVKNIEVSCSPDVRASPDSREAVKLCRKKVSEQAQKGSEQIGRLQLELQKIQYMLMKLEDEKKSKGRGKFFRSKTSIILRDFIYYGRKNSGKRKKAPFCGCFRPSTSRNGRSF</sequence>
<reference evidence="4" key="1">
    <citation type="submission" date="2024-07" db="EMBL/GenBank/DDBJ databases">
        <title>Two chromosome-level genome assemblies of Korean endemic species Abeliophyllum distichum and Forsythia ovata (Oleaceae).</title>
        <authorList>
            <person name="Jang H."/>
        </authorList>
    </citation>
    <scope>NUCLEOTIDE SEQUENCE [LARGE SCALE GENOMIC DNA]</scope>
</reference>
<dbReference type="Proteomes" id="UP001604336">
    <property type="component" value="Unassembled WGS sequence"/>
</dbReference>
<evidence type="ECO:0000256" key="2">
    <source>
        <dbReference type="SAM" id="MobiDB-lite"/>
    </source>
</evidence>
<accession>A0ABD1Q0Z1</accession>
<feature type="coiled-coil region" evidence="1">
    <location>
        <begin position="821"/>
        <end position="883"/>
    </location>
</feature>
<dbReference type="PANTHER" id="PTHR32258:SF6">
    <property type="entry name" value="PROTEIN NETWORKED 1A"/>
    <property type="match status" value="1"/>
</dbReference>
<dbReference type="EMBL" id="JBFOLK010000012">
    <property type="protein sequence ID" value="KAL2469843.1"/>
    <property type="molecule type" value="Genomic_DNA"/>
</dbReference>
<gene>
    <name evidence="3" type="ORF">Adt_37979</name>
</gene>
<feature type="coiled-coil region" evidence="1">
    <location>
        <begin position="8"/>
        <end position="84"/>
    </location>
</feature>
<dbReference type="AlphaFoldDB" id="A0ABD1Q0Z1"/>
<keyword evidence="4" id="KW-1185">Reference proteome</keyword>
<dbReference type="PANTHER" id="PTHR32258">
    <property type="entry name" value="PROTEIN NETWORKED 4A"/>
    <property type="match status" value="1"/>
</dbReference>
<evidence type="ECO:0000313" key="3">
    <source>
        <dbReference type="EMBL" id="KAL2469843.1"/>
    </source>
</evidence>
<name>A0ABD1Q0Z1_9LAMI</name>
<feature type="coiled-coil region" evidence="1">
    <location>
        <begin position="356"/>
        <end position="544"/>
    </location>
</feature>
<keyword evidence="1" id="KW-0175">Coiled coil</keyword>
<dbReference type="Gene3D" id="1.20.5.340">
    <property type="match status" value="1"/>
</dbReference>
<feature type="region of interest" description="Disordered" evidence="2">
    <location>
        <begin position="667"/>
        <end position="690"/>
    </location>
</feature>
<organism evidence="3 4">
    <name type="scientific">Abeliophyllum distichum</name>
    <dbReference type="NCBI Taxonomy" id="126358"/>
    <lineage>
        <taxon>Eukaryota</taxon>
        <taxon>Viridiplantae</taxon>
        <taxon>Streptophyta</taxon>
        <taxon>Embryophyta</taxon>
        <taxon>Tracheophyta</taxon>
        <taxon>Spermatophyta</taxon>
        <taxon>Magnoliopsida</taxon>
        <taxon>eudicotyledons</taxon>
        <taxon>Gunneridae</taxon>
        <taxon>Pentapetalae</taxon>
        <taxon>asterids</taxon>
        <taxon>lamiids</taxon>
        <taxon>Lamiales</taxon>
        <taxon>Oleaceae</taxon>
        <taxon>Forsythieae</taxon>
        <taxon>Abeliophyllum</taxon>
    </lineage>
</organism>
<evidence type="ECO:0000256" key="1">
    <source>
        <dbReference type="SAM" id="Coils"/>
    </source>
</evidence>
<dbReference type="InterPro" id="IPR051861">
    <property type="entry name" value="NET_actin-binding_domain"/>
</dbReference>
<evidence type="ECO:0000313" key="4">
    <source>
        <dbReference type="Proteomes" id="UP001604336"/>
    </source>
</evidence>
<comment type="caution">
    <text evidence="3">The sequence shown here is derived from an EMBL/GenBank/DDBJ whole genome shotgun (WGS) entry which is preliminary data.</text>
</comment>